<dbReference type="RefSeq" id="WP_200966272.1">
    <property type="nucleotide sequence ID" value="NZ_BMAQ01000009.1"/>
</dbReference>
<feature type="chain" id="PRO_5038023972" description="TATA-box binding" evidence="1">
    <location>
        <begin position="23"/>
        <end position="239"/>
    </location>
</feature>
<dbReference type="Proteomes" id="UP000654993">
    <property type="component" value="Unassembled WGS sequence"/>
</dbReference>
<dbReference type="Pfam" id="PF08680">
    <property type="entry name" value="DUF1779"/>
    <property type="match status" value="1"/>
</dbReference>
<dbReference type="AlphaFoldDB" id="A0A916VFU1"/>
<evidence type="ECO:0000313" key="3">
    <source>
        <dbReference type="Proteomes" id="UP000654993"/>
    </source>
</evidence>
<evidence type="ECO:0008006" key="4">
    <source>
        <dbReference type="Google" id="ProtNLM"/>
    </source>
</evidence>
<comment type="caution">
    <text evidence="2">The sequence shown here is derived from an EMBL/GenBank/DDBJ whole genome shotgun (WGS) entry which is preliminary data.</text>
</comment>
<keyword evidence="1" id="KW-0732">Signal</keyword>
<dbReference type="Gene3D" id="3.30.360.40">
    <property type="entry name" value="YwmB-like"/>
    <property type="match status" value="1"/>
</dbReference>
<accession>A0A916VFU1</accession>
<reference evidence="2" key="2">
    <citation type="journal article" date="2021" name="Data Brief">
        <title>Draft genome sequence data of the facultative, thermophilic, xylanolytic bacterium Paenibacillus sp. strain DA-C8.</title>
        <authorList>
            <person name="Chhe C."/>
            <person name="Uke A."/>
            <person name="Baramee S."/>
            <person name="Ungkulpasvich U."/>
            <person name="Tachaapaikoon C."/>
            <person name="Pason P."/>
            <person name="Waeonukul R."/>
            <person name="Ratanakhanokchai K."/>
            <person name="Kosugi A."/>
        </authorList>
    </citation>
    <scope>NUCLEOTIDE SEQUENCE</scope>
    <source>
        <strain evidence="2">DA-C8</strain>
    </source>
</reference>
<sequence length="239" mass="26216">MNILCLGFIVVIAAAVSVTAYASNAEEQDGHGAEGVIQDLTWMANLLEEVSGSDMALTAMKIGMIKLTEGEEASDVVQMILNSGSSRSDTGMAALSSLTRLAVSVQQQSGGEALVVVRLESESLEEMERYSEWFQHLDARLLALGIQSDWRLNLQADMKEVLHADEFWDRLEGAGAHRTESIHAYQDLRSASMTYTVPRLHRWITAAGQEIHLQAAVHHLTTGDGYRLTLGTPLITIEY</sequence>
<proteinExistence type="predicted"/>
<gene>
    <name evidence="2" type="ORF">PRECH8_13100</name>
</gene>
<evidence type="ECO:0000256" key="1">
    <source>
        <dbReference type="SAM" id="SignalP"/>
    </source>
</evidence>
<name>A0A916VFU1_9BACL</name>
<feature type="signal peptide" evidence="1">
    <location>
        <begin position="1"/>
        <end position="22"/>
    </location>
</feature>
<dbReference type="InterPro" id="IPR014794">
    <property type="entry name" value="DUF1779"/>
</dbReference>
<dbReference type="EMBL" id="BMAQ01000009">
    <property type="protein sequence ID" value="GFR38014.1"/>
    <property type="molecule type" value="Genomic_DNA"/>
</dbReference>
<reference evidence="2" key="1">
    <citation type="submission" date="2020-08" db="EMBL/GenBank/DDBJ databases">
        <authorList>
            <person name="Uke A."/>
            <person name="Chhe C."/>
            <person name="Baramee S."/>
            <person name="Kosugi A."/>
        </authorList>
    </citation>
    <scope>NUCLEOTIDE SEQUENCE</scope>
    <source>
        <strain evidence="2">DA-C8</strain>
    </source>
</reference>
<protein>
    <recommendedName>
        <fullName evidence="4">TATA-box binding</fullName>
    </recommendedName>
</protein>
<evidence type="ECO:0000313" key="2">
    <source>
        <dbReference type="EMBL" id="GFR38014.1"/>
    </source>
</evidence>
<organism evidence="2 3">
    <name type="scientific">Insulibacter thermoxylanivorax</name>
    <dbReference type="NCBI Taxonomy" id="2749268"/>
    <lineage>
        <taxon>Bacteria</taxon>
        <taxon>Bacillati</taxon>
        <taxon>Bacillota</taxon>
        <taxon>Bacilli</taxon>
        <taxon>Bacillales</taxon>
        <taxon>Paenibacillaceae</taxon>
        <taxon>Insulibacter</taxon>
    </lineage>
</organism>
<keyword evidence="3" id="KW-1185">Reference proteome</keyword>